<dbReference type="InterPro" id="IPR036286">
    <property type="entry name" value="LexA/Signal_pep-like_sf"/>
</dbReference>
<dbReference type="CDD" id="cd06530">
    <property type="entry name" value="S26_SPase_I"/>
    <property type="match status" value="1"/>
</dbReference>
<dbReference type="OrthoDB" id="9802919at2"/>
<comment type="subcellular location">
    <subcellularLocation>
        <location evidence="2">Cell membrane</location>
        <topology evidence="2">Single-pass type II membrane protein</topology>
    </subcellularLocation>
    <subcellularLocation>
        <location evidence="7">Membrane</location>
        <topology evidence="7">Single-pass type II membrane protein</topology>
    </subcellularLocation>
</comment>
<dbReference type="AlphaFoldDB" id="A0A1H8E3G9"/>
<keyword evidence="7" id="KW-0812">Transmembrane</keyword>
<dbReference type="GO" id="GO:0006465">
    <property type="term" value="P:signal peptide processing"/>
    <property type="evidence" value="ECO:0007669"/>
    <property type="project" value="InterPro"/>
</dbReference>
<evidence type="ECO:0000256" key="3">
    <source>
        <dbReference type="ARBA" id="ARBA00009370"/>
    </source>
</evidence>
<protein>
    <recommendedName>
        <fullName evidence="4 7">Signal peptidase I</fullName>
        <ecNumber evidence="4 7">3.4.21.89</ecNumber>
    </recommendedName>
</protein>
<dbReference type="GO" id="GO:0009003">
    <property type="term" value="F:signal peptidase activity"/>
    <property type="evidence" value="ECO:0007669"/>
    <property type="project" value="UniProtKB-EC"/>
</dbReference>
<sequence>MSSFAPRSERFGKKRKSSSRKKQIWDWIRAVALAVVLAVIIRSFIFEPFNVSGPSMRETMHTGDLVIVNKLIYKLRDPKPGEVVVFHAIEHKDYIKRVIALPGETVEAKNNKLMINGKIVEEPYLDENTRTLDFNLRKVPPGHVFVLGDNRMDSTDSRVIGPVPIKEIIGRADLVYWPLRDFKLLW</sequence>
<feature type="domain" description="Peptidase S26" evidence="8">
    <location>
        <begin position="25"/>
        <end position="177"/>
    </location>
</feature>
<dbReference type="Proteomes" id="UP000199695">
    <property type="component" value="Unassembled WGS sequence"/>
</dbReference>
<dbReference type="InterPro" id="IPR000223">
    <property type="entry name" value="Pept_S26A_signal_pept_1"/>
</dbReference>
<keyword evidence="7" id="KW-0645">Protease</keyword>
<dbReference type="InterPro" id="IPR019758">
    <property type="entry name" value="Pept_S26A_signal_pept_1_CS"/>
</dbReference>
<dbReference type="RefSeq" id="WP_089967236.1">
    <property type="nucleotide sequence ID" value="NZ_FOCQ01000006.1"/>
</dbReference>
<evidence type="ECO:0000256" key="4">
    <source>
        <dbReference type="ARBA" id="ARBA00013208"/>
    </source>
</evidence>
<name>A0A1H8E3G9_9BACL</name>
<dbReference type="EC" id="3.4.21.89" evidence="4 7"/>
<dbReference type="GO" id="GO:0004252">
    <property type="term" value="F:serine-type endopeptidase activity"/>
    <property type="evidence" value="ECO:0007669"/>
    <property type="project" value="InterPro"/>
</dbReference>
<accession>A0A1H8E3G9</accession>
<keyword evidence="7" id="KW-0472">Membrane</keyword>
<keyword evidence="5 7" id="KW-0378">Hydrolase</keyword>
<comment type="similarity">
    <text evidence="3 7">Belongs to the peptidase S26 family.</text>
</comment>
<reference evidence="9 10" key="1">
    <citation type="submission" date="2016-10" db="EMBL/GenBank/DDBJ databases">
        <authorList>
            <person name="de Groot N.N."/>
        </authorList>
    </citation>
    <scope>NUCLEOTIDE SEQUENCE [LARGE SCALE GENOMIC DNA]</scope>
    <source>
        <strain evidence="9 10">DSM 46701</strain>
    </source>
</reference>
<dbReference type="Pfam" id="PF10502">
    <property type="entry name" value="Peptidase_S26"/>
    <property type="match status" value="1"/>
</dbReference>
<feature type="active site" evidence="6">
    <location>
        <position position="55"/>
    </location>
</feature>
<dbReference type="InterPro" id="IPR019533">
    <property type="entry name" value="Peptidase_S26"/>
</dbReference>
<comment type="catalytic activity">
    <reaction evidence="1 7">
        <text>Cleavage of hydrophobic, N-terminal signal or leader sequences from secreted and periplasmic proteins.</text>
        <dbReference type="EC" id="3.4.21.89"/>
    </reaction>
</comment>
<feature type="transmembrane region" description="Helical" evidence="7">
    <location>
        <begin position="24"/>
        <end position="45"/>
    </location>
</feature>
<dbReference type="GO" id="GO:0005886">
    <property type="term" value="C:plasma membrane"/>
    <property type="evidence" value="ECO:0007669"/>
    <property type="project" value="UniProtKB-SubCell"/>
</dbReference>
<proteinExistence type="inferred from homology"/>
<evidence type="ECO:0000313" key="9">
    <source>
        <dbReference type="EMBL" id="SEN14139.1"/>
    </source>
</evidence>
<dbReference type="NCBIfam" id="TIGR02227">
    <property type="entry name" value="sigpep_I_bact"/>
    <property type="match status" value="1"/>
</dbReference>
<evidence type="ECO:0000256" key="7">
    <source>
        <dbReference type="RuleBase" id="RU362042"/>
    </source>
</evidence>
<evidence type="ECO:0000256" key="1">
    <source>
        <dbReference type="ARBA" id="ARBA00000677"/>
    </source>
</evidence>
<evidence type="ECO:0000256" key="6">
    <source>
        <dbReference type="PIRSR" id="PIRSR600223-1"/>
    </source>
</evidence>
<evidence type="ECO:0000313" key="10">
    <source>
        <dbReference type="Proteomes" id="UP000199695"/>
    </source>
</evidence>
<evidence type="ECO:0000256" key="5">
    <source>
        <dbReference type="ARBA" id="ARBA00022801"/>
    </source>
</evidence>
<feature type="active site" evidence="6">
    <location>
        <position position="96"/>
    </location>
</feature>
<dbReference type="Gene3D" id="2.10.109.10">
    <property type="entry name" value="Umud Fragment, subunit A"/>
    <property type="match status" value="1"/>
</dbReference>
<keyword evidence="10" id="KW-1185">Reference proteome</keyword>
<dbReference type="EMBL" id="FOCQ01000006">
    <property type="protein sequence ID" value="SEN14139.1"/>
    <property type="molecule type" value="Genomic_DNA"/>
</dbReference>
<organism evidence="9 10">
    <name type="scientific">Lihuaxuella thermophila</name>
    <dbReference type="NCBI Taxonomy" id="1173111"/>
    <lineage>
        <taxon>Bacteria</taxon>
        <taxon>Bacillati</taxon>
        <taxon>Bacillota</taxon>
        <taxon>Bacilli</taxon>
        <taxon>Bacillales</taxon>
        <taxon>Thermoactinomycetaceae</taxon>
        <taxon>Lihuaxuella</taxon>
    </lineage>
</organism>
<keyword evidence="7" id="KW-1133">Transmembrane helix</keyword>
<gene>
    <name evidence="9" type="ORF">SAMN05444955_106119</name>
</gene>
<dbReference type="PROSITE" id="PS00761">
    <property type="entry name" value="SPASE_I_3"/>
    <property type="match status" value="1"/>
</dbReference>
<dbReference type="PANTHER" id="PTHR43390">
    <property type="entry name" value="SIGNAL PEPTIDASE I"/>
    <property type="match status" value="1"/>
</dbReference>
<dbReference type="PANTHER" id="PTHR43390:SF1">
    <property type="entry name" value="CHLOROPLAST PROCESSING PEPTIDASE"/>
    <property type="match status" value="1"/>
</dbReference>
<evidence type="ECO:0000259" key="8">
    <source>
        <dbReference type="Pfam" id="PF10502"/>
    </source>
</evidence>
<evidence type="ECO:0000256" key="2">
    <source>
        <dbReference type="ARBA" id="ARBA00004401"/>
    </source>
</evidence>
<dbReference type="STRING" id="1173111.SAMN05444955_106119"/>
<dbReference type="SUPFAM" id="SSF51306">
    <property type="entry name" value="LexA/Signal peptidase"/>
    <property type="match status" value="1"/>
</dbReference>
<dbReference type="PRINTS" id="PR00727">
    <property type="entry name" value="LEADERPTASE"/>
</dbReference>